<dbReference type="GO" id="GO:0005524">
    <property type="term" value="F:ATP binding"/>
    <property type="evidence" value="ECO:0007669"/>
    <property type="project" value="UniProtKB-UniRule"/>
</dbReference>
<evidence type="ECO:0000256" key="10">
    <source>
        <dbReference type="RuleBase" id="RU000304"/>
    </source>
</evidence>
<dbReference type="EC" id="2.7.11.11" evidence="1"/>
<proteinExistence type="inferred from homology"/>
<evidence type="ECO:0000313" key="15">
    <source>
        <dbReference type="Proteomes" id="UP000663852"/>
    </source>
</evidence>
<keyword evidence="2 10" id="KW-0723">Serine/threonine-protein kinase</keyword>
<dbReference type="Gene3D" id="1.10.510.10">
    <property type="entry name" value="Transferase(Phosphotransferase) domain 1"/>
    <property type="match status" value="1"/>
</dbReference>
<evidence type="ECO:0000256" key="4">
    <source>
        <dbReference type="ARBA" id="ARBA00022741"/>
    </source>
</evidence>
<comment type="similarity">
    <text evidence="10">Belongs to the protein kinase superfamily.</text>
</comment>
<accession>A0A813Q6I3</accession>
<dbReference type="InterPro" id="IPR000961">
    <property type="entry name" value="AGC-kinase_C"/>
</dbReference>
<dbReference type="GO" id="GO:0009653">
    <property type="term" value="P:anatomical structure morphogenesis"/>
    <property type="evidence" value="ECO:0007669"/>
    <property type="project" value="UniProtKB-ARBA"/>
</dbReference>
<comment type="caution">
    <text evidence="14">The sequence shown here is derived from an EMBL/GenBank/DDBJ whole genome shotgun (WGS) entry which is preliminary data.</text>
</comment>
<dbReference type="Gene3D" id="3.30.200.20">
    <property type="entry name" value="Phosphorylase Kinase, domain 1"/>
    <property type="match status" value="1"/>
</dbReference>
<feature type="compositionally biased region" description="Low complexity" evidence="11">
    <location>
        <begin position="48"/>
        <end position="65"/>
    </location>
</feature>
<evidence type="ECO:0000256" key="9">
    <source>
        <dbReference type="PROSITE-ProRule" id="PRU10141"/>
    </source>
</evidence>
<protein>
    <recommendedName>
        <fullName evidence="1">cAMP-dependent protein kinase</fullName>
        <ecNumber evidence="1">2.7.11.11</ecNumber>
    </recommendedName>
</protein>
<evidence type="ECO:0000256" key="1">
    <source>
        <dbReference type="ARBA" id="ARBA00012444"/>
    </source>
</evidence>
<feature type="domain" description="AGC-kinase C-terminal" evidence="13">
    <location>
        <begin position="426"/>
        <end position="474"/>
    </location>
</feature>
<keyword evidence="4 9" id="KW-0547">Nucleotide-binding</keyword>
<dbReference type="InterPro" id="IPR017441">
    <property type="entry name" value="Protein_kinase_ATP_BS"/>
</dbReference>
<dbReference type="GO" id="GO:0004691">
    <property type="term" value="F:cAMP-dependent protein kinase activity"/>
    <property type="evidence" value="ECO:0007669"/>
    <property type="project" value="UniProtKB-EC"/>
</dbReference>
<feature type="region of interest" description="Disordered" evidence="11">
    <location>
        <begin position="104"/>
        <end position="132"/>
    </location>
</feature>
<dbReference type="GO" id="GO:0005634">
    <property type="term" value="C:nucleus"/>
    <property type="evidence" value="ECO:0007669"/>
    <property type="project" value="TreeGrafter"/>
</dbReference>
<dbReference type="EMBL" id="CAJNOJ010000007">
    <property type="protein sequence ID" value="CAF0762679.1"/>
    <property type="molecule type" value="Genomic_DNA"/>
</dbReference>
<dbReference type="InterPro" id="IPR000719">
    <property type="entry name" value="Prot_kinase_dom"/>
</dbReference>
<dbReference type="PROSITE" id="PS00107">
    <property type="entry name" value="PROTEIN_KINASE_ATP"/>
    <property type="match status" value="1"/>
</dbReference>
<comment type="catalytic activity">
    <reaction evidence="7">
        <text>L-threonyl-[protein] + ATP = O-phospho-L-threonyl-[protein] + ADP + H(+)</text>
        <dbReference type="Rhea" id="RHEA:46608"/>
        <dbReference type="Rhea" id="RHEA-COMP:11060"/>
        <dbReference type="Rhea" id="RHEA-COMP:11605"/>
        <dbReference type="ChEBI" id="CHEBI:15378"/>
        <dbReference type="ChEBI" id="CHEBI:30013"/>
        <dbReference type="ChEBI" id="CHEBI:30616"/>
        <dbReference type="ChEBI" id="CHEBI:61977"/>
        <dbReference type="ChEBI" id="CHEBI:456216"/>
        <dbReference type="EC" id="2.7.11.11"/>
    </reaction>
</comment>
<dbReference type="PROSITE" id="PS51285">
    <property type="entry name" value="AGC_KINASE_CTER"/>
    <property type="match status" value="1"/>
</dbReference>
<gene>
    <name evidence="14" type="ORF">EDS130_LOCUS2893</name>
</gene>
<dbReference type="GO" id="GO:0005952">
    <property type="term" value="C:cAMP-dependent protein kinase complex"/>
    <property type="evidence" value="ECO:0007669"/>
    <property type="project" value="TreeGrafter"/>
</dbReference>
<evidence type="ECO:0000256" key="6">
    <source>
        <dbReference type="ARBA" id="ARBA00022840"/>
    </source>
</evidence>
<organism evidence="14 15">
    <name type="scientific">Adineta ricciae</name>
    <name type="common">Rotifer</name>
    <dbReference type="NCBI Taxonomy" id="249248"/>
    <lineage>
        <taxon>Eukaryota</taxon>
        <taxon>Metazoa</taxon>
        <taxon>Spiralia</taxon>
        <taxon>Gnathifera</taxon>
        <taxon>Rotifera</taxon>
        <taxon>Eurotatoria</taxon>
        <taxon>Bdelloidea</taxon>
        <taxon>Adinetida</taxon>
        <taxon>Adinetidae</taxon>
        <taxon>Adineta</taxon>
    </lineage>
</organism>
<evidence type="ECO:0000256" key="3">
    <source>
        <dbReference type="ARBA" id="ARBA00022679"/>
    </source>
</evidence>
<name>A0A813Q6I3_ADIRI</name>
<dbReference type="PROSITE" id="PS00108">
    <property type="entry name" value="PROTEIN_KINASE_ST"/>
    <property type="match status" value="1"/>
</dbReference>
<evidence type="ECO:0000256" key="8">
    <source>
        <dbReference type="ARBA" id="ARBA00047454"/>
    </source>
</evidence>
<dbReference type="OrthoDB" id="10000954at2759"/>
<feature type="binding site" evidence="9">
    <location>
        <position position="209"/>
    </location>
    <ligand>
        <name>ATP</name>
        <dbReference type="ChEBI" id="CHEBI:30616"/>
    </ligand>
</feature>
<evidence type="ECO:0000256" key="11">
    <source>
        <dbReference type="SAM" id="MobiDB-lite"/>
    </source>
</evidence>
<keyword evidence="5" id="KW-0418">Kinase</keyword>
<evidence type="ECO:0000259" key="12">
    <source>
        <dbReference type="PROSITE" id="PS50011"/>
    </source>
</evidence>
<evidence type="ECO:0000259" key="13">
    <source>
        <dbReference type="PROSITE" id="PS51285"/>
    </source>
</evidence>
<dbReference type="Proteomes" id="UP000663852">
    <property type="component" value="Unassembled WGS sequence"/>
</dbReference>
<dbReference type="FunFam" id="1.10.510.10:FF:000005">
    <property type="entry name" value="cAMP-dependent protein kinase catalytic subunit alpha"/>
    <property type="match status" value="1"/>
</dbReference>
<dbReference type="FunFam" id="3.30.200.20:FF:000042">
    <property type="entry name" value="Aurora kinase A"/>
    <property type="match status" value="1"/>
</dbReference>
<feature type="region of interest" description="Disordered" evidence="11">
    <location>
        <begin position="18"/>
        <end position="65"/>
    </location>
</feature>
<evidence type="ECO:0000313" key="14">
    <source>
        <dbReference type="EMBL" id="CAF0762679.1"/>
    </source>
</evidence>
<dbReference type="PANTHER" id="PTHR24353">
    <property type="entry name" value="CYCLIC NUCLEOTIDE-DEPENDENT PROTEIN KINASE"/>
    <property type="match status" value="1"/>
</dbReference>
<dbReference type="InterPro" id="IPR011009">
    <property type="entry name" value="Kinase-like_dom_sf"/>
</dbReference>
<dbReference type="PANTHER" id="PTHR24353:SF153">
    <property type="entry name" value="CAMP-DEPENDENT PROTEIN KINASE CATALYTIC SUBUNIT 1"/>
    <property type="match status" value="1"/>
</dbReference>
<evidence type="ECO:0000256" key="2">
    <source>
        <dbReference type="ARBA" id="ARBA00022527"/>
    </source>
</evidence>
<keyword evidence="6 9" id="KW-0067">ATP-binding</keyword>
<keyword evidence="3" id="KW-0808">Transferase</keyword>
<sequence length="474" mass="54135">MKKIRRYFTQSAIASHTSNQNFSTVSSQTLGGHATTPDSPKSPPSYTSPPLANTLSSPSSESLSNRSYIRLNKSSLLSSSTSKTPAAPKSADTHKRSFFRFHSTTSSSVGNSSTNLSPSHSTYSYTSMGQTDSNVKRSQSDIQTFLEKEKEKFIERIENPLRQNAALEDFELIRTIGTGSFGRVLLVTHRQNAGEKIAMKILDKQVVVKMKQVDHTLAEKKILQALSCPFIVKLMYTFKDNSYLYLGLEYAPGGEMFTHLRAFGRYTEDMTRFYAAQIVLAFEYLHHLGVIYRDLKPENLLFAADGYLKMTDFGFAKRVKDRTWTLCGTPEYLAPEIILSRGYNKGVDYWALGVLMYEMSAGYPPFFADQPIQIYEKIVSGRVRFPNHFTVDLKDLLKNLLQVDLTRRYGNLKPGVRDIKEHRWFKDMDFIAIYQKSFPAPFIPRTDRENYETYEEQPLTVSSTERFPREFAEF</sequence>
<feature type="domain" description="Protein kinase" evidence="12">
    <location>
        <begin position="170"/>
        <end position="425"/>
    </location>
</feature>
<comment type="catalytic activity">
    <reaction evidence="8">
        <text>L-seryl-[protein] + ATP = O-phospho-L-seryl-[protein] + ADP + H(+)</text>
        <dbReference type="Rhea" id="RHEA:17989"/>
        <dbReference type="Rhea" id="RHEA-COMP:9863"/>
        <dbReference type="Rhea" id="RHEA-COMP:11604"/>
        <dbReference type="ChEBI" id="CHEBI:15378"/>
        <dbReference type="ChEBI" id="CHEBI:29999"/>
        <dbReference type="ChEBI" id="CHEBI:30616"/>
        <dbReference type="ChEBI" id="CHEBI:83421"/>
        <dbReference type="ChEBI" id="CHEBI:456216"/>
        <dbReference type="EC" id="2.7.11.11"/>
    </reaction>
</comment>
<evidence type="ECO:0000256" key="5">
    <source>
        <dbReference type="ARBA" id="ARBA00022777"/>
    </source>
</evidence>
<feature type="compositionally biased region" description="Polar residues" evidence="11">
    <location>
        <begin position="120"/>
        <end position="132"/>
    </location>
</feature>
<feature type="compositionally biased region" description="Polar residues" evidence="11">
    <location>
        <begin position="18"/>
        <end position="30"/>
    </location>
</feature>
<evidence type="ECO:0000256" key="7">
    <source>
        <dbReference type="ARBA" id="ARBA00047292"/>
    </source>
</evidence>
<reference evidence="14" key="1">
    <citation type="submission" date="2021-02" db="EMBL/GenBank/DDBJ databases">
        <authorList>
            <person name="Nowell W R."/>
        </authorList>
    </citation>
    <scope>NUCLEOTIDE SEQUENCE</scope>
</reference>
<dbReference type="AlphaFoldDB" id="A0A813Q6I3"/>
<dbReference type="InterPro" id="IPR008271">
    <property type="entry name" value="Ser/Thr_kinase_AS"/>
</dbReference>
<dbReference type="SUPFAM" id="SSF56112">
    <property type="entry name" value="Protein kinase-like (PK-like)"/>
    <property type="match status" value="1"/>
</dbReference>
<dbReference type="SMART" id="SM00220">
    <property type="entry name" value="S_TKc"/>
    <property type="match status" value="1"/>
</dbReference>
<dbReference type="PROSITE" id="PS50011">
    <property type="entry name" value="PROTEIN_KINASE_DOM"/>
    <property type="match status" value="1"/>
</dbReference>
<dbReference type="Pfam" id="PF00069">
    <property type="entry name" value="Pkinase"/>
    <property type="match status" value="1"/>
</dbReference>
<feature type="compositionally biased region" description="Low complexity" evidence="11">
    <location>
        <begin position="104"/>
        <end position="119"/>
    </location>
</feature>
<dbReference type="GO" id="GO:0005829">
    <property type="term" value="C:cytosol"/>
    <property type="evidence" value="ECO:0007669"/>
    <property type="project" value="TreeGrafter"/>
</dbReference>